<sequence length="620" mass="69037">MSDFLNTIITKPEGKTLEFRRDCASPTLLMKTLVAFANTAGGRLVIGVGEDRQIVGMKAPLDEEERLRSLITDGIAPHLIPNIELITIHDTTLLVVEVFVSALRPHWLKAEGHEQGVYVRIGRSNYQADTALVAELGRSAEGISFDEMPIPELSKDDLDLVAIQKFFAGDWKLDEQALVTIKLLTSYQRRLVPTKGAILLFGKERILHFSDAWVQCGRFTGTDKAVIFDHTDIYDHLPGAVESIMQFLYRHIKKERPIPLTILREAVINALMHADYSQRGAPIRIAFFDDRIEIENPGTLLPGMTLDTMRQGSSRIRNHVIARIFRELNLTERWGSGIRAIFNEATDYGLPEPQIMEIGMRVRMVIYFASPGQSTTTKAQDEQSHTLPKAQAQLLVEAQGELTRKAQDEWGGDRVIRAQVRGHVDHDIIALCSEAPLSSAEIAAALGHKQLSGNLRKALPRLREAGLLEYTIPGSHNSRMQKYRLTAKGEAVHAASSIPDNSTKVQVEEQVDISEKTQGHNLIRAQGMLFCEAQDNSPIEAQVRIRILAACSVQTLSSAEIAAALGHKQLSGNLRKALPDMREAGLIQYTIPEKPNSRLQKYRLTDKGRALLRAAQEQKS</sequence>
<protein>
    <submittedName>
        <fullName evidence="3">Putative transcriptional regulator</fullName>
    </submittedName>
</protein>
<dbReference type="eggNOG" id="COG1695">
    <property type="taxonomic scope" value="Bacteria"/>
</dbReference>
<dbReference type="InterPro" id="IPR049514">
    <property type="entry name" value="Fic-like_C"/>
</dbReference>
<feature type="domain" description="Schlafen AlbA-2" evidence="1">
    <location>
        <begin position="13"/>
        <end position="128"/>
    </location>
</feature>
<dbReference type="STRING" id="324925.Ppha_1428"/>
<evidence type="ECO:0000313" key="4">
    <source>
        <dbReference type="Proteomes" id="UP000002724"/>
    </source>
</evidence>
<dbReference type="PANTHER" id="PTHR30595:SF6">
    <property type="entry name" value="SCHLAFEN ALBA-2 DOMAIN-CONTAINING PROTEIN"/>
    <property type="match status" value="1"/>
</dbReference>
<organism evidence="3 4">
    <name type="scientific">Pelodictyon phaeoclathratiforme (strain DSM 5477 / BU-1)</name>
    <dbReference type="NCBI Taxonomy" id="324925"/>
    <lineage>
        <taxon>Bacteria</taxon>
        <taxon>Pseudomonadati</taxon>
        <taxon>Chlorobiota</taxon>
        <taxon>Chlorobiia</taxon>
        <taxon>Chlorobiales</taxon>
        <taxon>Chlorobiaceae</taxon>
        <taxon>Chlorobium/Pelodictyon group</taxon>
        <taxon>Pelodictyon</taxon>
    </lineage>
</organism>
<evidence type="ECO:0000259" key="2">
    <source>
        <dbReference type="Pfam" id="PF21247"/>
    </source>
</evidence>
<dbReference type="Gene3D" id="3.30.565.60">
    <property type="match status" value="1"/>
</dbReference>
<reference evidence="3 4" key="1">
    <citation type="submission" date="2008-06" db="EMBL/GenBank/DDBJ databases">
        <title>Complete sequence of Pelodictyon phaeoclathratiforme BU-1.</title>
        <authorList>
            <consortium name="US DOE Joint Genome Institute"/>
            <person name="Lucas S."/>
            <person name="Copeland A."/>
            <person name="Lapidus A."/>
            <person name="Glavina del Rio T."/>
            <person name="Dalin E."/>
            <person name="Tice H."/>
            <person name="Bruce D."/>
            <person name="Goodwin L."/>
            <person name="Pitluck S."/>
            <person name="Schmutz J."/>
            <person name="Larimer F."/>
            <person name="Land M."/>
            <person name="Hauser L."/>
            <person name="Kyrpides N."/>
            <person name="Mikhailova N."/>
            <person name="Liu Z."/>
            <person name="Li T."/>
            <person name="Zhao F."/>
            <person name="Overmann J."/>
            <person name="Bryant D.A."/>
            <person name="Richardson P."/>
        </authorList>
    </citation>
    <scope>NUCLEOTIDE SEQUENCE [LARGE SCALE GENOMIC DNA]</scope>
    <source>
        <strain evidence="4">DSM 5477 / BU-1</strain>
    </source>
</reference>
<dbReference type="HOGENOM" id="CLU_024970_1_2_10"/>
<dbReference type="Pfam" id="PF04326">
    <property type="entry name" value="SLFN_AlbA_2"/>
    <property type="match status" value="1"/>
</dbReference>
<evidence type="ECO:0000259" key="1">
    <source>
        <dbReference type="Pfam" id="PF04326"/>
    </source>
</evidence>
<dbReference type="InterPro" id="IPR038475">
    <property type="entry name" value="RecG_C_sf"/>
</dbReference>
<dbReference type="EMBL" id="CP001110">
    <property type="protein sequence ID" value="ACF43686.1"/>
    <property type="molecule type" value="Genomic_DNA"/>
</dbReference>
<dbReference type="InterPro" id="IPR036390">
    <property type="entry name" value="WH_DNA-bd_sf"/>
</dbReference>
<dbReference type="Proteomes" id="UP000002724">
    <property type="component" value="Chromosome"/>
</dbReference>
<dbReference type="SUPFAM" id="SSF46785">
    <property type="entry name" value="Winged helix' DNA-binding domain"/>
    <property type="match status" value="2"/>
</dbReference>
<accession>B4S9Z0</accession>
<gene>
    <name evidence="3" type="ordered locus">Ppha_1428</name>
</gene>
<dbReference type="InterPro" id="IPR007421">
    <property type="entry name" value="Schlafen_AlbA_2_dom"/>
</dbReference>
<feature type="domain" description="Filamentation induced by cAMP protein Fic-like C-terminal" evidence="2">
    <location>
        <begin position="546"/>
        <end position="605"/>
    </location>
</feature>
<dbReference type="AlphaFoldDB" id="B4S9Z0"/>
<dbReference type="InterPro" id="IPR036388">
    <property type="entry name" value="WH-like_DNA-bd_sf"/>
</dbReference>
<dbReference type="RefSeq" id="WP_012508174.1">
    <property type="nucleotide sequence ID" value="NC_011060.1"/>
</dbReference>
<dbReference type="Gene3D" id="3.30.950.30">
    <property type="entry name" value="Schlafen, AAA domain"/>
    <property type="match status" value="1"/>
</dbReference>
<dbReference type="eggNOG" id="COG2865">
    <property type="taxonomic scope" value="Bacteria"/>
</dbReference>
<evidence type="ECO:0000313" key="3">
    <source>
        <dbReference type="EMBL" id="ACF43686.1"/>
    </source>
</evidence>
<dbReference type="PANTHER" id="PTHR30595">
    <property type="entry name" value="GLPR-RELATED TRANSCRIPTIONAL REPRESSOR"/>
    <property type="match status" value="1"/>
</dbReference>
<dbReference type="Gene3D" id="1.10.10.10">
    <property type="entry name" value="Winged helix-like DNA-binding domain superfamily/Winged helix DNA-binding domain"/>
    <property type="match status" value="2"/>
</dbReference>
<dbReference type="KEGG" id="pph:Ppha_1428"/>
<proteinExistence type="predicted"/>
<dbReference type="InterPro" id="IPR038461">
    <property type="entry name" value="Schlafen_AlbA_2_dom_sf"/>
</dbReference>
<name>B4S9Z0_PELPB</name>
<keyword evidence="4" id="KW-1185">Reference proteome</keyword>
<dbReference type="Pfam" id="PF13749">
    <property type="entry name" value="HATPase_c_4"/>
    <property type="match status" value="1"/>
</dbReference>
<dbReference type="Pfam" id="PF21247">
    <property type="entry name" value="Fic-like_C"/>
    <property type="match status" value="1"/>
</dbReference>